<evidence type="ECO:0000259" key="8">
    <source>
        <dbReference type="PROSITE" id="PS51048"/>
    </source>
</evidence>
<dbReference type="OrthoDB" id="6105938at2759"/>
<evidence type="ECO:0000256" key="4">
    <source>
        <dbReference type="PROSITE-ProRule" id="PRU00175"/>
    </source>
</evidence>
<dbReference type="AlphaFoldDB" id="A0A9W8ZZI4"/>
<feature type="region of interest" description="Disordered" evidence="6">
    <location>
        <begin position="76"/>
        <end position="160"/>
    </location>
</feature>
<dbReference type="InterPro" id="IPR001841">
    <property type="entry name" value="Znf_RING"/>
</dbReference>
<keyword evidence="10" id="KW-1185">Reference proteome</keyword>
<feature type="compositionally biased region" description="Polar residues" evidence="6">
    <location>
        <begin position="109"/>
        <end position="128"/>
    </location>
</feature>
<dbReference type="InterPro" id="IPR058504">
    <property type="entry name" value="DUF8191"/>
</dbReference>
<name>A0A9W8ZZI4_9AGAR</name>
<keyword evidence="3" id="KW-0862">Zinc</keyword>
<evidence type="ECO:0000256" key="3">
    <source>
        <dbReference type="ARBA" id="ARBA00022833"/>
    </source>
</evidence>
<feature type="domain" description="RING-type" evidence="7">
    <location>
        <begin position="239"/>
        <end position="299"/>
    </location>
</feature>
<dbReference type="GO" id="GO:0051865">
    <property type="term" value="P:protein autoubiquitination"/>
    <property type="evidence" value="ECO:0007669"/>
    <property type="project" value="TreeGrafter"/>
</dbReference>
<dbReference type="Pfam" id="PF26609">
    <property type="entry name" value="DUF8191"/>
    <property type="match status" value="1"/>
</dbReference>
<dbReference type="InterPro" id="IPR013083">
    <property type="entry name" value="Znf_RING/FYVE/PHD"/>
</dbReference>
<keyword evidence="2 4" id="KW-0863">Zinc-finger</keyword>
<feature type="compositionally biased region" description="Acidic residues" evidence="6">
    <location>
        <begin position="346"/>
        <end position="362"/>
    </location>
</feature>
<feature type="region of interest" description="Disordered" evidence="6">
    <location>
        <begin position="329"/>
        <end position="366"/>
    </location>
</feature>
<evidence type="ECO:0000313" key="10">
    <source>
        <dbReference type="Proteomes" id="UP001150266"/>
    </source>
</evidence>
<dbReference type="InterPro" id="IPR007699">
    <property type="entry name" value="SGS_dom"/>
</dbReference>
<evidence type="ECO:0000256" key="2">
    <source>
        <dbReference type="ARBA" id="ARBA00022771"/>
    </source>
</evidence>
<protein>
    <recommendedName>
        <fullName evidence="11">RING-type domain-containing protein</fullName>
    </recommendedName>
</protein>
<accession>A0A9W8ZZI4</accession>
<organism evidence="9 10">
    <name type="scientific">Lentinula aciculospora</name>
    <dbReference type="NCBI Taxonomy" id="153920"/>
    <lineage>
        <taxon>Eukaryota</taxon>
        <taxon>Fungi</taxon>
        <taxon>Dikarya</taxon>
        <taxon>Basidiomycota</taxon>
        <taxon>Agaricomycotina</taxon>
        <taxon>Agaricomycetes</taxon>
        <taxon>Agaricomycetidae</taxon>
        <taxon>Agaricales</taxon>
        <taxon>Marasmiineae</taxon>
        <taxon>Omphalotaceae</taxon>
        <taxon>Lentinula</taxon>
    </lineage>
</organism>
<dbReference type="PROSITE" id="PS50089">
    <property type="entry name" value="ZF_RING_2"/>
    <property type="match status" value="1"/>
</dbReference>
<feature type="coiled-coil region" evidence="5">
    <location>
        <begin position="167"/>
        <end position="201"/>
    </location>
</feature>
<evidence type="ECO:0000256" key="6">
    <source>
        <dbReference type="SAM" id="MobiDB-lite"/>
    </source>
</evidence>
<feature type="compositionally biased region" description="Basic and acidic residues" evidence="6">
    <location>
        <begin position="138"/>
        <end position="148"/>
    </location>
</feature>
<keyword evidence="5" id="KW-0175">Coiled coil</keyword>
<dbReference type="Proteomes" id="UP001150266">
    <property type="component" value="Unassembled WGS sequence"/>
</dbReference>
<dbReference type="InterPro" id="IPR027370">
    <property type="entry name" value="Znf-RING_euk"/>
</dbReference>
<dbReference type="PROSITE" id="PS51048">
    <property type="entry name" value="SGS"/>
    <property type="match status" value="1"/>
</dbReference>
<sequence length="571" mass="64341">MDSARRYSSSSNHNNMRRSRNLHAPRRNPDEFFSTNMNALLSSKSSRSRSPSRAGRNLFLDPFAVLNSSMTAAKISASGSRSSKSSGSSSVRQSTSSHDTDTIIDSSLRLRSNVTMTLPQRSNGSRPSTPAVLASNLQKKDKGKDRQAKSHGSAEASFSGPLAAAEFERMRNEIESLKSVLSEQKKNARKQAKKIEELKTEVVTGNATRDEQKVQFQLLKSKNSRNEELLTKFETSLTCNICMELLNKPFSLSPCGHTFCLHDLQEWFRKAPPTGDDMDVDADDPDYIMYRQKSCPSCRAIVIGRPLPVYLIKDLIGALQVAKAGVVPTRRSNSPYVSGDPWEGLFPDDDEDEEDEDDEESEVGVMPFGFLYSESDSEMEMHEDNSEYDSNGEPEEEDNSGNEDEEEEEVGASGEELQEDEDCSDEDDDEHYVSPLWEPPYYPRVFPQVPQSQLVRRGCPPLLSTTYRMRYSHNNGLVAHINSLDPDDVGTPPHGSTSRMHRLFLGWNIRNVDDHLSEHGQRLFMAQILEEFRSEPHKFSVQRRANGCLDVHILVRADQVVQYYTTESESW</sequence>
<comment type="caution">
    <text evidence="9">The sequence shown here is derived from an EMBL/GenBank/DDBJ whole genome shotgun (WGS) entry which is preliminary data.</text>
</comment>
<dbReference type="GO" id="GO:0008270">
    <property type="term" value="F:zinc ion binding"/>
    <property type="evidence" value="ECO:0007669"/>
    <property type="project" value="UniProtKB-KW"/>
</dbReference>
<feature type="domain" description="SGS" evidence="8">
    <location>
        <begin position="326"/>
        <end position="422"/>
    </location>
</feature>
<feature type="compositionally biased region" description="Low complexity" evidence="6">
    <location>
        <begin position="76"/>
        <end position="107"/>
    </location>
</feature>
<dbReference type="PANTHER" id="PTHR12109">
    <property type="entry name" value="RING FINGER PROTEIN 141-RELATED"/>
    <property type="match status" value="1"/>
</dbReference>
<evidence type="ECO:0000313" key="9">
    <source>
        <dbReference type="EMBL" id="KAJ4470085.1"/>
    </source>
</evidence>
<dbReference type="InterPro" id="IPR047126">
    <property type="entry name" value="RNF141-like"/>
</dbReference>
<reference evidence="9" key="1">
    <citation type="submission" date="2022-08" db="EMBL/GenBank/DDBJ databases">
        <title>A Global Phylogenomic Analysis of the Shiitake Genus Lentinula.</title>
        <authorList>
            <consortium name="DOE Joint Genome Institute"/>
            <person name="Sierra-Patev S."/>
            <person name="Min B."/>
            <person name="Naranjo-Ortiz M."/>
            <person name="Looney B."/>
            <person name="Konkel Z."/>
            <person name="Slot J.C."/>
            <person name="Sakamoto Y."/>
            <person name="Steenwyk J.L."/>
            <person name="Rokas A."/>
            <person name="Carro J."/>
            <person name="Camarero S."/>
            <person name="Ferreira P."/>
            <person name="Molpeceres G."/>
            <person name="Ruiz-Duenas F.J."/>
            <person name="Serrano A."/>
            <person name="Henrissat B."/>
            <person name="Drula E."/>
            <person name="Hughes K.W."/>
            <person name="Mata J.L."/>
            <person name="Ishikawa N.K."/>
            <person name="Vargas-Isla R."/>
            <person name="Ushijima S."/>
            <person name="Smith C.A."/>
            <person name="Ahrendt S."/>
            <person name="Andreopoulos W."/>
            <person name="He G."/>
            <person name="Labutti K."/>
            <person name="Lipzen A."/>
            <person name="Ng V."/>
            <person name="Riley R."/>
            <person name="Sandor L."/>
            <person name="Barry K."/>
            <person name="Martinez A.T."/>
            <person name="Xiao Y."/>
            <person name="Gibbons J.G."/>
            <person name="Terashima K."/>
            <person name="Grigoriev I.V."/>
            <person name="Hibbett D.S."/>
        </authorList>
    </citation>
    <scope>NUCLEOTIDE SEQUENCE</scope>
    <source>
        <strain evidence="9">JLM2183</strain>
    </source>
</reference>
<proteinExistence type="predicted"/>
<gene>
    <name evidence="9" type="ORF">J3R30DRAFT_3538106</name>
</gene>
<dbReference type="PANTHER" id="PTHR12109:SF3">
    <property type="entry name" value="RING FINGER PROTEIN 141"/>
    <property type="match status" value="1"/>
</dbReference>
<keyword evidence="1" id="KW-0479">Metal-binding</keyword>
<dbReference type="SMART" id="SM00184">
    <property type="entry name" value="RING"/>
    <property type="match status" value="1"/>
</dbReference>
<dbReference type="SUPFAM" id="SSF57850">
    <property type="entry name" value="RING/U-box"/>
    <property type="match status" value="1"/>
</dbReference>
<feature type="compositionally biased region" description="Acidic residues" evidence="6">
    <location>
        <begin position="386"/>
        <end position="430"/>
    </location>
</feature>
<evidence type="ECO:0000256" key="5">
    <source>
        <dbReference type="SAM" id="Coils"/>
    </source>
</evidence>
<evidence type="ECO:0000256" key="1">
    <source>
        <dbReference type="ARBA" id="ARBA00022723"/>
    </source>
</evidence>
<dbReference type="Pfam" id="PF13445">
    <property type="entry name" value="zf-RING_UBOX"/>
    <property type="match status" value="1"/>
</dbReference>
<dbReference type="GO" id="GO:0004842">
    <property type="term" value="F:ubiquitin-protein transferase activity"/>
    <property type="evidence" value="ECO:0007669"/>
    <property type="project" value="TreeGrafter"/>
</dbReference>
<evidence type="ECO:0008006" key="11">
    <source>
        <dbReference type="Google" id="ProtNLM"/>
    </source>
</evidence>
<dbReference type="Gene3D" id="3.30.40.10">
    <property type="entry name" value="Zinc/RING finger domain, C3HC4 (zinc finger)"/>
    <property type="match status" value="1"/>
</dbReference>
<feature type="region of interest" description="Disordered" evidence="6">
    <location>
        <begin position="1"/>
        <end position="31"/>
    </location>
</feature>
<feature type="compositionally biased region" description="Basic residues" evidence="6">
    <location>
        <begin position="15"/>
        <end position="26"/>
    </location>
</feature>
<dbReference type="EMBL" id="JAOTPV010000027">
    <property type="protein sequence ID" value="KAJ4470085.1"/>
    <property type="molecule type" value="Genomic_DNA"/>
</dbReference>
<evidence type="ECO:0000259" key="7">
    <source>
        <dbReference type="PROSITE" id="PS50089"/>
    </source>
</evidence>
<feature type="region of interest" description="Disordered" evidence="6">
    <location>
        <begin position="378"/>
        <end position="442"/>
    </location>
</feature>